<dbReference type="RefSeq" id="WP_137450389.1">
    <property type="nucleotide sequence ID" value="NZ_SZZH01000003.1"/>
</dbReference>
<keyword evidence="5" id="KW-1185">Reference proteome</keyword>
<evidence type="ECO:0000259" key="3">
    <source>
        <dbReference type="Pfam" id="PF00561"/>
    </source>
</evidence>
<evidence type="ECO:0000256" key="1">
    <source>
        <dbReference type="ARBA" id="ARBA00022801"/>
    </source>
</evidence>
<dbReference type="SUPFAM" id="SSF53474">
    <property type="entry name" value="alpha/beta-Hydrolases"/>
    <property type="match status" value="1"/>
</dbReference>
<dbReference type="PANTHER" id="PTHR43798">
    <property type="entry name" value="MONOACYLGLYCEROL LIPASE"/>
    <property type="match status" value="1"/>
</dbReference>
<proteinExistence type="predicted"/>
<sequence length="404" mass="42039">MSTVGRILGAAGIATGVIGAAALGGVTAQRRRVRTLRTVELEPGSAAAGVGDFDDLRPDRTYSVAAVDGTVLQVEEVGPTDAALTVVFAHGWTLRMGSWHFQRFGLTDAAGAGATDGNDPELPLPPAPGLDEETDGAADATGLPELPSLRMVFFDQRSHGRSSRGPADHATIDFLASDLRQVIDTAAPDAPVVLVGHSMGGMAILALAGDEPDWFAERVLGIGLICTGATYLRPGQWNKVLVTGGNPLVRGVASLAGRFPTVIERGRASSRDAAWLATRTFGFASPDVPAPLVDYLDEMITDTPADVIAEFAPGLLVFDRAAALPGLAGIPTVIIGGGQDRMTPIARSRAIADALPEARLVVVEGVGHVAMMEAPDVVNAAVRRLLREAAAYQEQHAEAEVAAR</sequence>
<protein>
    <submittedName>
        <fullName evidence="4">Alpha/beta hydrolase</fullName>
    </submittedName>
</protein>
<dbReference type="Gene3D" id="3.40.50.1820">
    <property type="entry name" value="alpha/beta hydrolase"/>
    <property type="match status" value="1"/>
</dbReference>
<dbReference type="AlphaFoldDB" id="A0A4U6QF18"/>
<dbReference type="GO" id="GO:0016020">
    <property type="term" value="C:membrane"/>
    <property type="evidence" value="ECO:0007669"/>
    <property type="project" value="TreeGrafter"/>
</dbReference>
<dbReference type="Proteomes" id="UP000306985">
    <property type="component" value="Unassembled WGS sequence"/>
</dbReference>
<gene>
    <name evidence="4" type="ORF">FDO65_14535</name>
</gene>
<dbReference type="GO" id="GO:0016787">
    <property type="term" value="F:hydrolase activity"/>
    <property type="evidence" value="ECO:0007669"/>
    <property type="project" value="UniProtKB-KW"/>
</dbReference>
<comment type="caution">
    <text evidence="4">The sequence shown here is derived from an EMBL/GenBank/DDBJ whole genome shotgun (WGS) entry which is preliminary data.</text>
</comment>
<dbReference type="InterPro" id="IPR000073">
    <property type="entry name" value="AB_hydrolase_1"/>
</dbReference>
<keyword evidence="1 4" id="KW-0378">Hydrolase</keyword>
<accession>A0A4U6QF18</accession>
<feature type="domain" description="AB hydrolase-1" evidence="3">
    <location>
        <begin position="150"/>
        <end position="375"/>
    </location>
</feature>
<feature type="region of interest" description="Disordered" evidence="2">
    <location>
        <begin position="112"/>
        <end position="142"/>
    </location>
</feature>
<dbReference type="InterPro" id="IPR050266">
    <property type="entry name" value="AB_hydrolase_sf"/>
</dbReference>
<evidence type="ECO:0000313" key="4">
    <source>
        <dbReference type="EMBL" id="TKV58730.1"/>
    </source>
</evidence>
<reference evidence="4 5" key="1">
    <citation type="submission" date="2019-05" db="EMBL/GenBank/DDBJ databases">
        <title>Nakamurella sp. N5BH11, whole genome shotgun sequence.</title>
        <authorList>
            <person name="Tuo L."/>
        </authorList>
    </citation>
    <scope>NUCLEOTIDE SEQUENCE [LARGE SCALE GENOMIC DNA]</scope>
    <source>
        <strain evidence="4 5">N5BH11</strain>
    </source>
</reference>
<evidence type="ECO:0000256" key="2">
    <source>
        <dbReference type="SAM" id="MobiDB-lite"/>
    </source>
</evidence>
<name>A0A4U6QF18_9ACTN</name>
<evidence type="ECO:0000313" key="5">
    <source>
        <dbReference type="Proteomes" id="UP000306985"/>
    </source>
</evidence>
<dbReference type="InterPro" id="IPR029058">
    <property type="entry name" value="AB_hydrolase_fold"/>
</dbReference>
<dbReference type="Pfam" id="PF00561">
    <property type="entry name" value="Abhydrolase_1"/>
    <property type="match status" value="1"/>
</dbReference>
<dbReference type="PANTHER" id="PTHR43798:SF31">
    <property type="entry name" value="AB HYDROLASE SUPERFAMILY PROTEIN YCLE"/>
    <property type="match status" value="1"/>
</dbReference>
<dbReference type="OrthoDB" id="5422338at2"/>
<organism evidence="4 5">
    <name type="scientific">Nakamurella flava</name>
    <dbReference type="NCBI Taxonomy" id="2576308"/>
    <lineage>
        <taxon>Bacteria</taxon>
        <taxon>Bacillati</taxon>
        <taxon>Actinomycetota</taxon>
        <taxon>Actinomycetes</taxon>
        <taxon>Nakamurellales</taxon>
        <taxon>Nakamurellaceae</taxon>
        <taxon>Nakamurella</taxon>
    </lineage>
</organism>
<dbReference type="EMBL" id="SZZH01000003">
    <property type="protein sequence ID" value="TKV58730.1"/>
    <property type="molecule type" value="Genomic_DNA"/>
</dbReference>